<feature type="non-terminal residue" evidence="5">
    <location>
        <position position="1"/>
    </location>
</feature>
<dbReference type="GO" id="GO:0005737">
    <property type="term" value="C:cytoplasm"/>
    <property type="evidence" value="ECO:0007669"/>
    <property type="project" value="TreeGrafter"/>
</dbReference>
<keyword evidence="3" id="KW-0456">Lyase</keyword>
<gene>
    <name evidence="5" type="ORF">S12H4_49695</name>
</gene>
<sequence>GYGPRRCATFDPEYFETANEEILVAVQIETEEAVRNVDEILSVEGVDACYIGPFDLTVSLGFGIPPKWDESRYLEAFDKVLKAAEKQGKTAGTWTDLDNIKWAIEKGFRFNTVGEADSFLIQGARMALEKVREAES</sequence>
<dbReference type="InterPro" id="IPR040442">
    <property type="entry name" value="Pyrv_kinase-like_dom_sf"/>
</dbReference>
<dbReference type="PANTHER" id="PTHR30502:SF0">
    <property type="entry name" value="PHOSPHOENOLPYRUVATE CARBOXYLASE FAMILY PROTEIN"/>
    <property type="match status" value="1"/>
</dbReference>
<dbReference type="Gene3D" id="3.20.20.60">
    <property type="entry name" value="Phosphoenolpyruvate-binding domains"/>
    <property type="match status" value="1"/>
</dbReference>
<comment type="similarity">
    <text evidence="1">Belongs to the HpcH/HpaI aldolase family.</text>
</comment>
<dbReference type="GO" id="GO:0016832">
    <property type="term" value="F:aldehyde-lyase activity"/>
    <property type="evidence" value="ECO:0007669"/>
    <property type="project" value="TreeGrafter"/>
</dbReference>
<name>X1VB17_9ZZZZ</name>
<organism evidence="5">
    <name type="scientific">marine sediment metagenome</name>
    <dbReference type="NCBI Taxonomy" id="412755"/>
    <lineage>
        <taxon>unclassified sequences</taxon>
        <taxon>metagenomes</taxon>
        <taxon>ecological metagenomes</taxon>
    </lineage>
</organism>
<dbReference type="EMBL" id="BARW01031206">
    <property type="protein sequence ID" value="GAJ14132.1"/>
    <property type="molecule type" value="Genomic_DNA"/>
</dbReference>
<dbReference type="GO" id="GO:0046872">
    <property type="term" value="F:metal ion binding"/>
    <property type="evidence" value="ECO:0007669"/>
    <property type="project" value="UniProtKB-KW"/>
</dbReference>
<dbReference type="Pfam" id="PF03328">
    <property type="entry name" value="HpcH_HpaI"/>
    <property type="match status" value="1"/>
</dbReference>
<evidence type="ECO:0000256" key="2">
    <source>
        <dbReference type="ARBA" id="ARBA00022723"/>
    </source>
</evidence>
<dbReference type="PANTHER" id="PTHR30502">
    <property type="entry name" value="2-KETO-3-DEOXY-L-RHAMNONATE ALDOLASE"/>
    <property type="match status" value="1"/>
</dbReference>
<comment type="caution">
    <text evidence="5">The sequence shown here is derived from an EMBL/GenBank/DDBJ whole genome shotgun (WGS) entry which is preliminary data.</text>
</comment>
<evidence type="ECO:0000256" key="1">
    <source>
        <dbReference type="ARBA" id="ARBA00005568"/>
    </source>
</evidence>
<reference evidence="5" key="1">
    <citation type="journal article" date="2014" name="Front. Microbiol.">
        <title>High frequency of phylogenetically diverse reductive dehalogenase-homologous genes in deep subseafloor sedimentary metagenomes.</title>
        <authorList>
            <person name="Kawai M."/>
            <person name="Futagami T."/>
            <person name="Toyoda A."/>
            <person name="Takaki Y."/>
            <person name="Nishi S."/>
            <person name="Hori S."/>
            <person name="Arai W."/>
            <person name="Tsubouchi T."/>
            <person name="Morono Y."/>
            <person name="Uchiyama I."/>
            <person name="Ito T."/>
            <person name="Fujiyama A."/>
            <person name="Inagaki F."/>
            <person name="Takami H."/>
        </authorList>
    </citation>
    <scope>NUCLEOTIDE SEQUENCE</scope>
    <source>
        <strain evidence="5">Expedition CK06-06</strain>
    </source>
</reference>
<dbReference type="InterPro" id="IPR050251">
    <property type="entry name" value="HpcH-HpaI_aldolase"/>
</dbReference>
<accession>X1VB17</accession>
<dbReference type="InterPro" id="IPR005000">
    <property type="entry name" value="Aldolase/citrate-lyase_domain"/>
</dbReference>
<proteinExistence type="inferred from homology"/>
<dbReference type="SUPFAM" id="SSF51621">
    <property type="entry name" value="Phosphoenolpyruvate/pyruvate domain"/>
    <property type="match status" value="1"/>
</dbReference>
<evidence type="ECO:0000259" key="4">
    <source>
        <dbReference type="Pfam" id="PF03328"/>
    </source>
</evidence>
<feature type="domain" description="HpcH/HpaI aldolase/citrate lyase" evidence="4">
    <location>
        <begin position="14"/>
        <end position="114"/>
    </location>
</feature>
<dbReference type="InterPro" id="IPR015813">
    <property type="entry name" value="Pyrv/PenolPyrv_kinase-like_dom"/>
</dbReference>
<evidence type="ECO:0000313" key="5">
    <source>
        <dbReference type="EMBL" id="GAJ14132.1"/>
    </source>
</evidence>
<protein>
    <recommendedName>
        <fullName evidence="4">HpcH/HpaI aldolase/citrate lyase domain-containing protein</fullName>
    </recommendedName>
</protein>
<keyword evidence="2" id="KW-0479">Metal-binding</keyword>
<evidence type="ECO:0000256" key="3">
    <source>
        <dbReference type="ARBA" id="ARBA00023239"/>
    </source>
</evidence>
<dbReference type="AlphaFoldDB" id="X1VB17"/>